<dbReference type="EMBL" id="FLRC01000007">
    <property type="protein sequence ID" value="SBT24296.1"/>
    <property type="molecule type" value="Genomic_DNA"/>
</dbReference>
<evidence type="ECO:0000313" key="3">
    <source>
        <dbReference type="EMBL" id="SBT24296.1"/>
    </source>
</evidence>
<dbReference type="InterPro" id="IPR007138">
    <property type="entry name" value="ABM_dom"/>
</dbReference>
<keyword evidence="5" id="KW-1185">Reference proteome</keyword>
<evidence type="ECO:0000256" key="1">
    <source>
        <dbReference type="SAM" id="MobiDB-lite"/>
    </source>
</evidence>
<organism evidence="3 5">
    <name type="scientific">Orrella dioscoreae</name>
    <dbReference type="NCBI Taxonomy" id="1851544"/>
    <lineage>
        <taxon>Bacteria</taxon>
        <taxon>Pseudomonadati</taxon>
        <taxon>Pseudomonadota</taxon>
        <taxon>Betaproteobacteria</taxon>
        <taxon>Burkholderiales</taxon>
        <taxon>Alcaligenaceae</taxon>
        <taxon>Orrella</taxon>
    </lineage>
</organism>
<dbReference type="OrthoDB" id="9797060at2"/>
<dbReference type="InterPro" id="IPR052936">
    <property type="entry name" value="Jasmonate_Hydroxylase-like"/>
</dbReference>
<reference evidence="4 5" key="2">
    <citation type="submission" date="2017-08" db="EMBL/GenBank/DDBJ databases">
        <authorList>
            <person name="de Groot N.N."/>
        </authorList>
    </citation>
    <scope>NUCLEOTIDE SEQUENCE [LARGE SCALE GENOMIC DNA]</scope>
    <source>
        <strain evidence="4">Orrdi1</strain>
    </source>
</reference>
<dbReference type="GO" id="GO:0004497">
    <property type="term" value="F:monooxygenase activity"/>
    <property type="evidence" value="ECO:0007669"/>
    <property type="project" value="UniProtKB-KW"/>
</dbReference>
<reference evidence="3 5" key="1">
    <citation type="submission" date="2016-06" db="EMBL/GenBank/DDBJ databases">
        <authorList>
            <person name="Kjaerup R.B."/>
            <person name="Dalgaard T.S."/>
            <person name="Juul-Madsen H.R."/>
        </authorList>
    </citation>
    <scope>NUCLEOTIDE SEQUENCE [LARGE SCALE GENOMIC DNA]</scope>
    <source>
        <strain evidence="3">Orrdi1</strain>
    </source>
</reference>
<dbReference type="STRING" id="1851544.ODI_00498"/>
<keyword evidence="3" id="KW-0503">Monooxygenase</keyword>
<dbReference type="AlphaFoldDB" id="A0A1C3JYI1"/>
<feature type="region of interest" description="Disordered" evidence="1">
    <location>
        <begin position="101"/>
        <end position="123"/>
    </location>
</feature>
<feature type="compositionally biased region" description="Basic and acidic residues" evidence="1">
    <location>
        <begin position="101"/>
        <end position="111"/>
    </location>
</feature>
<evidence type="ECO:0000313" key="4">
    <source>
        <dbReference type="EMBL" id="SOE49838.1"/>
    </source>
</evidence>
<feature type="domain" description="ABM" evidence="2">
    <location>
        <begin position="2"/>
        <end position="94"/>
    </location>
</feature>
<dbReference type="RefSeq" id="WP_067750290.1">
    <property type="nucleotide sequence ID" value="NZ_LT907988.1"/>
</dbReference>
<sequence length="123" mass="13933">MIAIIFELWPAEGRSQDYFSIAADLREELARIDGFISVERFQSVSEPGKYLSLSFFRDEAAVQAWRNRQAHRQAQENGRGGVFANYRLRVASVMRDYGLHERAEAPGDSRAHHPAPQAAMPRG</sequence>
<keyword evidence="3" id="KW-0560">Oxidoreductase</keyword>
<dbReference type="SUPFAM" id="SSF54909">
    <property type="entry name" value="Dimeric alpha+beta barrel"/>
    <property type="match status" value="1"/>
</dbReference>
<dbReference type="PROSITE" id="PS51725">
    <property type="entry name" value="ABM"/>
    <property type="match status" value="1"/>
</dbReference>
<gene>
    <name evidence="3" type="ORF">ODI_00498</name>
    <name evidence="4" type="ORF">ODI_R2339</name>
</gene>
<evidence type="ECO:0000259" key="2">
    <source>
        <dbReference type="PROSITE" id="PS51725"/>
    </source>
</evidence>
<dbReference type="PANTHER" id="PTHR37811">
    <property type="entry name" value="BLL5343 PROTEIN"/>
    <property type="match status" value="1"/>
</dbReference>
<dbReference type="KEGG" id="odi:ODI_R2339"/>
<dbReference type="Gene3D" id="3.30.70.100">
    <property type="match status" value="1"/>
</dbReference>
<protein>
    <submittedName>
        <fullName evidence="3">Antibiotic biosynthesis monooxygenase</fullName>
    </submittedName>
</protein>
<name>A0A1C3JYI1_9BURK</name>
<dbReference type="InterPro" id="IPR011008">
    <property type="entry name" value="Dimeric_a/b-barrel"/>
</dbReference>
<dbReference type="EMBL" id="LT907988">
    <property type="protein sequence ID" value="SOE49838.1"/>
    <property type="molecule type" value="Genomic_DNA"/>
</dbReference>
<evidence type="ECO:0000313" key="5">
    <source>
        <dbReference type="Proteomes" id="UP000078558"/>
    </source>
</evidence>
<dbReference type="Proteomes" id="UP000078558">
    <property type="component" value="Chromosome I"/>
</dbReference>
<dbReference type="Pfam" id="PF03992">
    <property type="entry name" value="ABM"/>
    <property type="match status" value="1"/>
</dbReference>
<dbReference type="PANTHER" id="PTHR37811:SF2">
    <property type="entry name" value="ABM DOMAIN-CONTAINING PROTEIN"/>
    <property type="match status" value="1"/>
</dbReference>
<accession>A0A1C3JYI1</accession>
<proteinExistence type="predicted"/>